<feature type="domain" description="HTH luxR-type" evidence="7">
    <location>
        <begin position="143"/>
        <end position="208"/>
    </location>
</feature>
<evidence type="ECO:0000313" key="9">
    <source>
        <dbReference type="EMBL" id="RBO98396.1"/>
    </source>
</evidence>
<accession>A0A366E7N8</accession>
<sequence length="217" mass="24374">MDKVKVMIVDDHEMVRLGMKTYLLTEDRIEFLGEAKSGNEAAQLAKLYMPDVILMDLLMEDGNGIEATKKILTFHPHCKIIILTSYYDDEKVFPAIEAGAHSYLLKTASAEEVTSAVYKAMKGESVIASKVADKMMNRFRPQVRKPHEELTARELDVLKCLGEGMTNQEISEELFIGVKTVKTHVSNILSKLGVTDRTQAAIYANRNGILYSKNMKE</sequence>
<dbReference type="PRINTS" id="PR00038">
    <property type="entry name" value="HTHLUXR"/>
</dbReference>
<evidence type="ECO:0000256" key="3">
    <source>
        <dbReference type="ARBA" id="ARBA00023015"/>
    </source>
</evidence>
<protein>
    <submittedName>
        <fullName evidence="9">LuxR family two component transcriptional regulator</fullName>
    </submittedName>
</protein>
<dbReference type="InterPro" id="IPR016032">
    <property type="entry name" value="Sig_transdc_resp-reg_C-effctor"/>
</dbReference>
<dbReference type="EMBL" id="QNRJ01000036">
    <property type="protein sequence ID" value="RBO98396.1"/>
    <property type="molecule type" value="Genomic_DNA"/>
</dbReference>
<evidence type="ECO:0000256" key="5">
    <source>
        <dbReference type="ARBA" id="ARBA00023163"/>
    </source>
</evidence>
<dbReference type="PANTHER" id="PTHR43214:SF37">
    <property type="entry name" value="TRANSCRIPTIONAL REGULATORY PROTEIN YDFI"/>
    <property type="match status" value="1"/>
</dbReference>
<dbReference type="SUPFAM" id="SSF46894">
    <property type="entry name" value="C-terminal effector domain of the bipartite response regulators"/>
    <property type="match status" value="1"/>
</dbReference>
<dbReference type="Pfam" id="PF00196">
    <property type="entry name" value="GerE"/>
    <property type="match status" value="1"/>
</dbReference>
<dbReference type="GO" id="GO:0006355">
    <property type="term" value="P:regulation of DNA-templated transcription"/>
    <property type="evidence" value="ECO:0007669"/>
    <property type="project" value="InterPro"/>
</dbReference>
<evidence type="ECO:0000259" key="7">
    <source>
        <dbReference type="PROSITE" id="PS50043"/>
    </source>
</evidence>
<keyword evidence="4" id="KW-0238">DNA-binding</keyword>
<dbReference type="SMART" id="SM00448">
    <property type="entry name" value="REC"/>
    <property type="match status" value="1"/>
</dbReference>
<organism evidence="9 10">
    <name type="scientific">Rossellomorea aquimaris</name>
    <dbReference type="NCBI Taxonomy" id="189382"/>
    <lineage>
        <taxon>Bacteria</taxon>
        <taxon>Bacillati</taxon>
        <taxon>Bacillota</taxon>
        <taxon>Bacilli</taxon>
        <taxon>Bacillales</taxon>
        <taxon>Bacillaceae</taxon>
        <taxon>Rossellomorea</taxon>
    </lineage>
</organism>
<dbReference type="Gene3D" id="3.40.50.2300">
    <property type="match status" value="1"/>
</dbReference>
<dbReference type="CDD" id="cd06170">
    <property type="entry name" value="LuxR_C_like"/>
    <property type="match status" value="1"/>
</dbReference>
<dbReference type="SUPFAM" id="SSF52172">
    <property type="entry name" value="CheY-like"/>
    <property type="match status" value="1"/>
</dbReference>
<evidence type="ECO:0000313" key="10">
    <source>
        <dbReference type="Proteomes" id="UP000252118"/>
    </source>
</evidence>
<gene>
    <name evidence="9" type="ORF">DET59_1368</name>
</gene>
<dbReference type="InterPro" id="IPR000792">
    <property type="entry name" value="Tscrpt_reg_LuxR_C"/>
</dbReference>
<dbReference type="CDD" id="cd17535">
    <property type="entry name" value="REC_NarL-like"/>
    <property type="match status" value="1"/>
</dbReference>
<reference evidence="9 10" key="1">
    <citation type="submission" date="2018-06" db="EMBL/GenBank/DDBJ databases">
        <title>Freshwater and sediment microbial communities from various areas in North America, analyzing microbe dynamics in response to fracking.</title>
        <authorList>
            <person name="Lamendella R."/>
        </authorList>
    </citation>
    <scope>NUCLEOTIDE SEQUENCE [LARGE SCALE GENOMIC DNA]</scope>
    <source>
        <strain evidence="9 10">97B</strain>
    </source>
</reference>
<dbReference type="OrthoDB" id="9780153at2"/>
<dbReference type="PROSITE" id="PS50043">
    <property type="entry name" value="HTH_LUXR_2"/>
    <property type="match status" value="1"/>
</dbReference>
<evidence type="ECO:0000256" key="1">
    <source>
        <dbReference type="ARBA" id="ARBA00004496"/>
    </source>
</evidence>
<keyword evidence="5" id="KW-0804">Transcription</keyword>
<keyword evidence="3" id="KW-0805">Transcription regulation</keyword>
<comment type="subcellular location">
    <subcellularLocation>
        <location evidence="1">Cytoplasm</location>
    </subcellularLocation>
</comment>
<dbReference type="GO" id="GO:0005737">
    <property type="term" value="C:cytoplasm"/>
    <property type="evidence" value="ECO:0007669"/>
    <property type="project" value="UniProtKB-SubCell"/>
</dbReference>
<dbReference type="RefSeq" id="WP_113971539.1">
    <property type="nucleotide sequence ID" value="NZ_QNRJ01000036.1"/>
</dbReference>
<dbReference type="InterPro" id="IPR011006">
    <property type="entry name" value="CheY-like_superfamily"/>
</dbReference>
<evidence type="ECO:0000256" key="2">
    <source>
        <dbReference type="ARBA" id="ARBA00022553"/>
    </source>
</evidence>
<name>A0A366E7N8_9BACI</name>
<dbReference type="Pfam" id="PF00072">
    <property type="entry name" value="Response_reg"/>
    <property type="match status" value="1"/>
</dbReference>
<dbReference type="InterPro" id="IPR039420">
    <property type="entry name" value="WalR-like"/>
</dbReference>
<dbReference type="InterPro" id="IPR001789">
    <property type="entry name" value="Sig_transdc_resp-reg_receiver"/>
</dbReference>
<evidence type="ECO:0000256" key="4">
    <source>
        <dbReference type="ARBA" id="ARBA00023125"/>
    </source>
</evidence>
<dbReference type="Proteomes" id="UP000252118">
    <property type="component" value="Unassembled WGS sequence"/>
</dbReference>
<proteinExistence type="predicted"/>
<dbReference type="PROSITE" id="PS50110">
    <property type="entry name" value="RESPONSE_REGULATORY"/>
    <property type="match status" value="1"/>
</dbReference>
<dbReference type="GO" id="GO:0000160">
    <property type="term" value="P:phosphorelay signal transduction system"/>
    <property type="evidence" value="ECO:0007669"/>
    <property type="project" value="InterPro"/>
</dbReference>
<dbReference type="GO" id="GO:0003677">
    <property type="term" value="F:DNA binding"/>
    <property type="evidence" value="ECO:0007669"/>
    <property type="project" value="UniProtKB-KW"/>
</dbReference>
<evidence type="ECO:0000256" key="6">
    <source>
        <dbReference type="PROSITE-ProRule" id="PRU00169"/>
    </source>
</evidence>
<evidence type="ECO:0000259" key="8">
    <source>
        <dbReference type="PROSITE" id="PS50110"/>
    </source>
</evidence>
<dbReference type="PANTHER" id="PTHR43214">
    <property type="entry name" value="TWO-COMPONENT RESPONSE REGULATOR"/>
    <property type="match status" value="1"/>
</dbReference>
<feature type="domain" description="Response regulatory" evidence="8">
    <location>
        <begin position="5"/>
        <end position="121"/>
    </location>
</feature>
<dbReference type="PROSITE" id="PS00622">
    <property type="entry name" value="HTH_LUXR_1"/>
    <property type="match status" value="1"/>
</dbReference>
<comment type="caution">
    <text evidence="9">The sequence shown here is derived from an EMBL/GenBank/DDBJ whole genome shotgun (WGS) entry which is preliminary data.</text>
</comment>
<keyword evidence="2 6" id="KW-0597">Phosphoprotein</keyword>
<dbReference type="AlphaFoldDB" id="A0A366E7N8"/>
<feature type="modified residue" description="4-aspartylphosphate" evidence="6">
    <location>
        <position position="56"/>
    </location>
</feature>
<dbReference type="SMART" id="SM00421">
    <property type="entry name" value="HTH_LUXR"/>
    <property type="match status" value="1"/>
</dbReference>
<dbReference type="InterPro" id="IPR058245">
    <property type="entry name" value="NreC/VraR/RcsB-like_REC"/>
</dbReference>